<evidence type="ECO:0000313" key="5">
    <source>
        <dbReference type="Proteomes" id="UP001221597"/>
    </source>
</evidence>
<feature type="domain" description="Type IV methyl-directed restriction enzyme EcoKMcrB subunit DNA-binding" evidence="2">
    <location>
        <begin position="8"/>
        <end position="190"/>
    </location>
</feature>
<evidence type="ECO:0000259" key="3">
    <source>
        <dbReference type="Pfam" id="PF13391"/>
    </source>
</evidence>
<proteinExistence type="predicted"/>
<feature type="domain" description="HNH nuclease" evidence="3">
    <location>
        <begin position="281"/>
        <end position="321"/>
    </location>
</feature>
<dbReference type="Pfam" id="PF13391">
    <property type="entry name" value="HNH_2"/>
    <property type="match status" value="1"/>
</dbReference>
<name>A0ABY8J468_9BACI</name>
<evidence type="ECO:0000313" key="4">
    <source>
        <dbReference type="EMBL" id="WFT76223.1"/>
    </source>
</evidence>
<dbReference type="Gene3D" id="3.30.920.90">
    <property type="match status" value="1"/>
</dbReference>
<dbReference type="CDD" id="cd00085">
    <property type="entry name" value="HNHc"/>
    <property type="match status" value="1"/>
</dbReference>
<evidence type="ECO:0000256" key="1">
    <source>
        <dbReference type="SAM" id="MobiDB-lite"/>
    </source>
</evidence>
<dbReference type="EMBL" id="CP121671">
    <property type="protein sequence ID" value="WFT76223.1"/>
    <property type="molecule type" value="Genomic_DNA"/>
</dbReference>
<reference evidence="4 5" key="1">
    <citation type="submission" date="2023-04" db="EMBL/GenBank/DDBJ databases">
        <title>Genome sequence of Halobacillus naozhouensis KACC 21980.</title>
        <authorList>
            <person name="Kim S."/>
            <person name="Heo J."/>
            <person name="Kwon S.-W."/>
        </authorList>
    </citation>
    <scope>NUCLEOTIDE SEQUENCE [LARGE SCALE GENOMIC DNA]</scope>
    <source>
        <strain evidence="4 5">KCTC 13234</strain>
    </source>
</reference>
<protein>
    <submittedName>
        <fullName evidence="4">DUF3578 domain-containing protein</fullName>
    </submittedName>
</protein>
<dbReference type="Proteomes" id="UP001221597">
    <property type="component" value="Chromosome"/>
</dbReference>
<dbReference type="Pfam" id="PF12102">
    <property type="entry name" value="MrcB_N"/>
    <property type="match status" value="1"/>
</dbReference>
<dbReference type="InterPro" id="IPR021961">
    <property type="entry name" value="McrB_DNA-bd"/>
</dbReference>
<evidence type="ECO:0000259" key="2">
    <source>
        <dbReference type="Pfam" id="PF12102"/>
    </source>
</evidence>
<dbReference type="RefSeq" id="WP_283078177.1">
    <property type="nucleotide sequence ID" value="NZ_CP121671.1"/>
</dbReference>
<sequence length="364" mass="41664">MREKLIEVMEDYQEFYYTSRTPSTHRVGKNLGVELPRVIASQLSLDDNKYMVTGSYGAGNLTTTPWVAIFDRNITDSAQRGFYIVIIFCSDMSGFYLSLNQGTKYLQTKFKGNKPKEKMAYVARYLRDSLELPQERFPLTSIELKSHTQNAKNYEAANICAKYYGIDDSFDNEQLRTDIRALLAGLDKIKHFMGIKSLDQVIDDIIYDEEIEDTKFQEDISITEADNTPEEPQTPPRTSSRFNSAAYNRNPAKAKEALEKANHRCEFDSTHITFLSSRTGENFVEAHHLVPMERQIDFTYSLDVPGNIVALCPNCHRCIHHGTKRQKNGMLKELFNIRKGKLAKFGIDVDLAQLASYYIMKSHA</sequence>
<keyword evidence="5" id="KW-1185">Reference proteome</keyword>
<gene>
    <name evidence="4" type="ORF">P9989_07630</name>
</gene>
<accession>A0ABY8J468</accession>
<organism evidence="4 5">
    <name type="scientific">Halobacillus naozhouensis</name>
    <dbReference type="NCBI Taxonomy" id="554880"/>
    <lineage>
        <taxon>Bacteria</taxon>
        <taxon>Bacillati</taxon>
        <taxon>Bacillota</taxon>
        <taxon>Bacilli</taxon>
        <taxon>Bacillales</taxon>
        <taxon>Bacillaceae</taxon>
        <taxon>Halobacillus</taxon>
    </lineage>
</organism>
<dbReference type="InterPro" id="IPR003615">
    <property type="entry name" value="HNH_nuc"/>
</dbReference>
<feature type="region of interest" description="Disordered" evidence="1">
    <location>
        <begin position="217"/>
        <end position="244"/>
    </location>
</feature>